<dbReference type="InterPro" id="IPR016393">
    <property type="entry name" value="Rep_E1_papillomaV"/>
</dbReference>
<evidence type="ECO:0000256" key="11">
    <source>
        <dbReference type="ARBA" id="ARBA00023235"/>
    </source>
</evidence>
<evidence type="ECO:0000256" key="3">
    <source>
        <dbReference type="ARBA" id="ARBA00022553"/>
    </source>
</evidence>
<accession>A0A385PPA2</accession>
<evidence type="ECO:0000256" key="13">
    <source>
        <dbReference type="ARBA" id="ARBA00048988"/>
    </source>
</evidence>
<comment type="function">
    <text evidence="14 15">ATP-dependent DNA 3'-5' helicase required for initiation of viral DNA replication. It forms a complex with the viral E2 protein. The E1-E2 complex binds to the replication origin which contains binding sites for both proteins. During the initial step, a dimer of E1 interacts with a dimer of protein E2 leading to a complex that binds the viral origin of replication with high specificity. Then, a second dimer of E1 displaces the E2 dimer in an ATP-dependent manner to form the E1 tetramer. Following this, two E1 monomers are added to each half of the site, which results in the formation of two E1 trimers on the viral ori. Subsequently, two hexamers will be created. The double hexamer acts as a bi-directional helicase machinery and unwinds the viral DNA and then recruits the host DNA polymerase to start replication.</text>
</comment>
<dbReference type="InterPro" id="IPR014015">
    <property type="entry name" value="Helicase_SF3_DNA-vir"/>
</dbReference>
<comment type="subcellular location">
    <subcellularLocation>
        <location evidence="1 15">Host nucleus</location>
    </subcellularLocation>
</comment>
<feature type="binding site" evidence="15">
    <location>
        <begin position="429"/>
        <end position="436"/>
    </location>
    <ligand>
        <name>ATP</name>
        <dbReference type="ChEBI" id="CHEBI:30616"/>
    </ligand>
</feature>
<feature type="domain" description="SF3 helicase" evidence="18">
    <location>
        <begin position="403"/>
        <end position="553"/>
    </location>
</feature>
<keyword evidence="2 15" id="KW-0244">Early protein</keyword>
<comment type="similarity">
    <text evidence="15 16">Belongs to the papillomaviridae E1 protein family.</text>
</comment>
<keyword evidence="11 15" id="KW-0413">Isomerase</keyword>
<dbReference type="Gene3D" id="3.40.1310.10">
    <property type="match status" value="1"/>
</dbReference>
<keyword evidence="9 15" id="KW-0067">ATP-binding</keyword>
<dbReference type="GO" id="GO:0042025">
    <property type="term" value="C:host cell nucleus"/>
    <property type="evidence" value="ECO:0007669"/>
    <property type="project" value="UniProtKB-SubCell"/>
</dbReference>
<evidence type="ECO:0000256" key="5">
    <source>
        <dbReference type="ARBA" id="ARBA00022705"/>
    </source>
</evidence>
<dbReference type="InterPro" id="IPR027417">
    <property type="entry name" value="P-loop_NTPase"/>
</dbReference>
<dbReference type="Pfam" id="PF20450">
    <property type="entry name" value="PPV_E1_DBD"/>
    <property type="match status" value="1"/>
</dbReference>
<evidence type="ECO:0000256" key="15">
    <source>
        <dbReference type="HAMAP-Rule" id="MF_04000"/>
    </source>
</evidence>
<dbReference type="PROSITE" id="PS51206">
    <property type="entry name" value="SF3_HELICASE_1"/>
    <property type="match status" value="1"/>
</dbReference>
<dbReference type="EMBL" id="MH777202">
    <property type="protein sequence ID" value="AYA93682.1"/>
    <property type="molecule type" value="Genomic_DNA"/>
</dbReference>
<protein>
    <recommendedName>
        <fullName evidence="15 16">Replication protein E1</fullName>
        <ecNumber evidence="15 16">5.6.2.4</ecNumber>
    </recommendedName>
    <alternativeName>
        <fullName evidence="15">ATP-dependent helicase E1</fullName>
    </alternativeName>
    <alternativeName>
        <fullName evidence="15">DNA 3'-5' helicase E1</fullName>
    </alternativeName>
</protein>
<dbReference type="PIRSF" id="PIRSF003383">
    <property type="entry name" value="Rep_E1_papillomaV"/>
    <property type="match status" value="1"/>
</dbReference>
<dbReference type="SUPFAM" id="SSF55464">
    <property type="entry name" value="Origin of replication-binding domain, RBD-like"/>
    <property type="match status" value="1"/>
</dbReference>
<reference evidence="19" key="1">
    <citation type="journal article" date="2018" name="Nat. Med.">
        <title>Expanded skin virome in DOCK8-deficient patients.</title>
        <authorList>
            <consortium name="NISC Comparative Sequencing Program"/>
            <person name="Tirosh O."/>
            <person name="Conlan S."/>
            <person name="Deming C."/>
            <person name="Lee-Lin S.Q."/>
            <person name="Huang X."/>
            <person name="Su H.C."/>
            <person name="Freeman A.F."/>
            <person name="Segre J.A."/>
            <person name="Kong H.H."/>
        </authorList>
    </citation>
    <scope>NUCLEOTIDE SEQUENCE</scope>
    <source>
        <strain evidence="19">HPV-mSK_057</strain>
    </source>
</reference>
<evidence type="ECO:0000256" key="6">
    <source>
        <dbReference type="ARBA" id="ARBA00022741"/>
    </source>
</evidence>
<evidence type="ECO:0000256" key="14">
    <source>
        <dbReference type="ARBA" id="ARBA00093297"/>
    </source>
</evidence>
<evidence type="ECO:0000256" key="12">
    <source>
        <dbReference type="ARBA" id="ARBA00034617"/>
    </source>
</evidence>
<dbReference type="GO" id="GO:0006260">
    <property type="term" value="P:DNA replication"/>
    <property type="evidence" value="ECO:0007669"/>
    <property type="project" value="UniProtKB-UniRule"/>
</dbReference>
<keyword evidence="10 15" id="KW-0238">DNA-binding</keyword>
<keyword evidence="3 15" id="KW-0597">Phosphoprotein</keyword>
<dbReference type="InterPro" id="IPR014000">
    <property type="entry name" value="PPV_DNA_helicase_E1_N"/>
</dbReference>
<name>A0A385PPA2_9PAPI</name>
<evidence type="ECO:0000256" key="2">
    <source>
        <dbReference type="ARBA" id="ARBA00022518"/>
    </source>
</evidence>
<comment type="function">
    <text evidence="16">ATP-dependent DNA helicase required for initiation of viral DNA replication. It forms a complex with the viral E2 protein. The E1-E2 complex binds to the replication origin which contains binding sites for both proteins.</text>
</comment>
<keyword evidence="5 15" id="KW-0235">DNA replication</keyword>
<dbReference type="GO" id="GO:0005524">
    <property type="term" value="F:ATP binding"/>
    <property type="evidence" value="ECO:0007669"/>
    <property type="project" value="UniProtKB-UniRule"/>
</dbReference>
<feature type="short sequence motif" description="Nuclear localization signal" evidence="15">
    <location>
        <begin position="85"/>
        <end position="87"/>
    </location>
</feature>
<dbReference type="Pfam" id="PF00519">
    <property type="entry name" value="PPV_E1_C"/>
    <property type="match status" value="1"/>
</dbReference>
<evidence type="ECO:0000256" key="10">
    <source>
        <dbReference type="ARBA" id="ARBA00023125"/>
    </source>
</evidence>
<evidence type="ECO:0000256" key="7">
    <source>
        <dbReference type="ARBA" id="ARBA00022801"/>
    </source>
</evidence>
<dbReference type="Pfam" id="PF00524">
    <property type="entry name" value="PPV_E1_N"/>
    <property type="match status" value="1"/>
</dbReference>
<dbReference type="Gene3D" id="3.40.50.300">
    <property type="entry name" value="P-loop containing nucleotide triphosphate hydrolases"/>
    <property type="match status" value="1"/>
</dbReference>
<comment type="subunit">
    <text evidence="15">Can form hexamers. Interacts with E2 protein; this interaction increases E1 DNA binding specificity. Interacts with host DNA polymerase subunit POLA2. Interacts with host single stranded DNA-binding protein RPA1. Interacts with host TOP1; this interaction stimulates the enzymatic activity of TOP1.</text>
</comment>
<evidence type="ECO:0000259" key="18">
    <source>
        <dbReference type="PROSITE" id="PS51206"/>
    </source>
</evidence>
<keyword evidence="8 15" id="KW-0347">Helicase</keyword>
<gene>
    <name evidence="15" type="primary">E1</name>
</gene>
<comment type="caution">
    <text evidence="15">Lacks conserved residue(s) required for the propagation of feature annotation.</text>
</comment>
<keyword evidence="7 15" id="KW-0378">Hydrolase</keyword>
<evidence type="ECO:0000256" key="8">
    <source>
        <dbReference type="ARBA" id="ARBA00022806"/>
    </source>
</evidence>
<evidence type="ECO:0000256" key="17">
    <source>
        <dbReference type="SAM" id="MobiDB-lite"/>
    </source>
</evidence>
<keyword evidence="4 15" id="KW-1048">Host nucleus</keyword>
<dbReference type="InterPro" id="IPR046935">
    <property type="entry name" value="PPV_E1_DBD_sf"/>
</dbReference>
<dbReference type="GO" id="GO:0043138">
    <property type="term" value="F:3'-5' DNA helicase activity"/>
    <property type="evidence" value="ECO:0007669"/>
    <property type="project" value="UniProtKB-UniRule"/>
</dbReference>
<dbReference type="HAMAP" id="MF_04000">
    <property type="entry name" value="PPV_E1"/>
    <property type="match status" value="1"/>
</dbReference>
<dbReference type="GO" id="GO:0016887">
    <property type="term" value="F:ATP hydrolysis activity"/>
    <property type="evidence" value="ECO:0007669"/>
    <property type="project" value="RHEA"/>
</dbReference>
<evidence type="ECO:0000256" key="4">
    <source>
        <dbReference type="ARBA" id="ARBA00022562"/>
    </source>
</evidence>
<evidence type="ECO:0000256" key="9">
    <source>
        <dbReference type="ARBA" id="ARBA00022840"/>
    </source>
</evidence>
<comment type="catalytic activity">
    <reaction evidence="12 15">
        <text>Couples ATP hydrolysis with the unwinding of duplex DNA by translocating in the 3'-5' direction.</text>
        <dbReference type="EC" id="5.6.2.4"/>
    </reaction>
</comment>
<organism evidence="19">
    <name type="scientific">Human papillomavirus</name>
    <dbReference type="NCBI Taxonomy" id="10566"/>
    <lineage>
        <taxon>Viruses</taxon>
        <taxon>Monodnaviria</taxon>
        <taxon>Shotokuvirae</taxon>
        <taxon>Cossaviricota</taxon>
        <taxon>Papovaviricetes</taxon>
        <taxon>Zurhausenvirales</taxon>
        <taxon>Papillomaviridae</taxon>
    </lineage>
</organism>
<sequence length="600" mass="68399">MGDQTKGTDDDIDNVEKDSSWYIVTEAECYTDINSLDNIFEESTDDESDVSELIDDVDNASQGNSLALYNSKVADDCNKAITDLKRKYIKSPQHCVAELSPQLEAVKITGEGKSKRRLFRDSGIEEDETTNSTQVLSETQLVSADVDETVDLLRCNNRTAVILSKFKERFGVSFNELTRPYKSNKTCSLNWVISVCNVAEDVLNGSKILLQQHVEFVQIISVGLHVLMLVEFKVAKSRETLIKMLGNLLNVQDYQVLCEPPRLRSVSVALYFYKRAMSNISFKYGDFPSWLASQILLDHQVGSQDTFKLSDMIQWAFDNGFTDETDIAYNYALAATEIANAAAFLESNNQAKYVKDCSIMVKHYKRYELRQLTMAGWIKKCCLEYELNTSWKPIAHFLRYQSVNFVEFLIALKPFLKGTPKKNCLVFWGPPDTGKSLFCFALLKFIKGKVISYLNSKSHFWLMPLIDTKLGLLDDATYPCWQYMDVHLRNAMDGNPMCIDSKHRHPVQLSLPPLLVTTNIDVMQDASLKYLHSRIRCFHFPHKLPTTDDGKNAFDITNESWACFFSKFATHLDLTDEEDGNTGDTDRTFQCSTRRNPESY</sequence>
<dbReference type="InterPro" id="IPR037102">
    <property type="entry name" value="Znf_lg_T-Ag_D1_dom_sf"/>
</dbReference>
<dbReference type="Gene3D" id="1.10.10.510">
    <property type="entry name" value="Zinc finger, large T-antigen D1 domain"/>
    <property type="match status" value="1"/>
</dbReference>
<evidence type="ECO:0000313" key="19">
    <source>
        <dbReference type="EMBL" id="AYA93682.1"/>
    </source>
</evidence>
<evidence type="ECO:0000256" key="16">
    <source>
        <dbReference type="PIRNR" id="PIRNR003383"/>
    </source>
</evidence>
<dbReference type="EC" id="5.6.2.4" evidence="15 16"/>
<proteinExistence type="inferred from homology"/>
<dbReference type="InterPro" id="IPR046832">
    <property type="entry name" value="PPV_E1_DBD"/>
</dbReference>
<evidence type="ECO:0000256" key="1">
    <source>
        <dbReference type="ARBA" id="ARBA00004147"/>
    </source>
</evidence>
<feature type="region of interest" description="Disordered" evidence="17">
    <location>
        <begin position="576"/>
        <end position="600"/>
    </location>
</feature>
<comment type="PTM">
    <text evidence="15">Phosphorylated.</text>
</comment>
<comment type="catalytic activity">
    <reaction evidence="13 15 16">
        <text>ATP + H2O = ADP + phosphate + H(+)</text>
        <dbReference type="Rhea" id="RHEA:13065"/>
        <dbReference type="ChEBI" id="CHEBI:15377"/>
        <dbReference type="ChEBI" id="CHEBI:15378"/>
        <dbReference type="ChEBI" id="CHEBI:30616"/>
        <dbReference type="ChEBI" id="CHEBI:43474"/>
        <dbReference type="ChEBI" id="CHEBI:456216"/>
        <dbReference type="EC" id="5.6.2.4"/>
    </reaction>
</comment>
<feature type="modified residue" description="Phosphoserine; by host" evidence="15">
    <location>
        <position position="91"/>
    </location>
</feature>
<keyword evidence="6 15" id="KW-0547">Nucleotide-binding</keyword>
<dbReference type="InterPro" id="IPR001177">
    <property type="entry name" value="PPV_DNA_helicase_E1_C"/>
</dbReference>
<feature type="short sequence motif" description="Nuclear export signal" evidence="15">
    <location>
        <begin position="99"/>
        <end position="108"/>
    </location>
</feature>
<feature type="modified residue" description="Phosphoserine; by host" evidence="15">
    <location>
        <position position="100"/>
    </location>
</feature>
<dbReference type="GO" id="GO:0003677">
    <property type="term" value="F:DNA binding"/>
    <property type="evidence" value="ECO:0007669"/>
    <property type="project" value="UniProtKB-UniRule"/>
</dbReference>
<dbReference type="SUPFAM" id="SSF52540">
    <property type="entry name" value="P-loop containing nucleoside triphosphate hydrolases"/>
    <property type="match status" value="1"/>
</dbReference>